<comment type="caution">
    <text evidence="1">The sequence shown here is derived from an EMBL/GenBank/DDBJ whole genome shotgun (WGS) entry which is preliminary data.</text>
</comment>
<accession>A0A6N7WPE0</accession>
<dbReference type="GeneID" id="86056462"/>
<proteinExistence type="predicted"/>
<dbReference type="AlphaFoldDB" id="A0A6N7WPE0"/>
<organism evidence="1 2">
    <name type="scientific">Eisenbergiella porci</name>
    <dbReference type="NCBI Taxonomy" id="2652274"/>
    <lineage>
        <taxon>Bacteria</taxon>
        <taxon>Bacillati</taxon>
        <taxon>Bacillota</taxon>
        <taxon>Clostridia</taxon>
        <taxon>Lachnospirales</taxon>
        <taxon>Lachnospiraceae</taxon>
        <taxon>Eisenbergiella</taxon>
    </lineage>
</organism>
<name>A0A6N7WPE0_9FIRM</name>
<keyword evidence="2" id="KW-1185">Reference proteome</keyword>
<sequence>MIKKAQKVPVRLETRPIMINAFQKEQGPIAERHFIFINKIVIIIITVTWSQNNKPEADILLS</sequence>
<dbReference type="Proteomes" id="UP000436047">
    <property type="component" value="Unassembled WGS sequence"/>
</dbReference>
<dbReference type="RefSeq" id="WP_147331829.1">
    <property type="nucleotide sequence ID" value="NZ_JAWYXR010000196.1"/>
</dbReference>
<gene>
    <name evidence="1" type="ORF">FYJ45_26025</name>
</gene>
<evidence type="ECO:0000313" key="2">
    <source>
        <dbReference type="Proteomes" id="UP000436047"/>
    </source>
</evidence>
<evidence type="ECO:0000313" key="1">
    <source>
        <dbReference type="EMBL" id="MSS91554.1"/>
    </source>
</evidence>
<reference evidence="1 2" key="1">
    <citation type="submission" date="2019-08" db="EMBL/GenBank/DDBJ databases">
        <title>In-depth cultivation of the pig gut microbiome towards novel bacterial diversity and tailored functional studies.</title>
        <authorList>
            <person name="Wylensek D."/>
            <person name="Hitch T.C.A."/>
            <person name="Clavel T."/>
        </authorList>
    </citation>
    <scope>NUCLEOTIDE SEQUENCE [LARGE SCALE GENOMIC DNA]</scope>
    <source>
        <strain evidence="1 2">WCA-389-WT-23B</strain>
    </source>
</reference>
<dbReference type="EMBL" id="VUMI01000069">
    <property type="protein sequence ID" value="MSS91554.1"/>
    <property type="molecule type" value="Genomic_DNA"/>
</dbReference>
<protein>
    <submittedName>
        <fullName evidence="1">Uncharacterized protein</fullName>
    </submittedName>
</protein>